<dbReference type="Pfam" id="PF13439">
    <property type="entry name" value="Glyco_transf_4"/>
    <property type="match status" value="1"/>
</dbReference>
<evidence type="ECO:0000259" key="1">
    <source>
        <dbReference type="Pfam" id="PF13439"/>
    </source>
</evidence>
<reference evidence="2" key="1">
    <citation type="submission" date="2020-10" db="EMBL/GenBank/DDBJ databases">
        <authorList>
            <person name="Gilroy R."/>
        </authorList>
    </citation>
    <scope>NUCLEOTIDE SEQUENCE</scope>
    <source>
        <strain evidence="2">B1-15692</strain>
    </source>
</reference>
<comment type="caution">
    <text evidence="2">The sequence shown here is derived from an EMBL/GenBank/DDBJ whole genome shotgun (WGS) entry which is preliminary data.</text>
</comment>
<dbReference type="AlphaFoldDB" id="A0A9D9I6C0"/>
<name>A0A9D9I6C0_9BACT</name>
<reference evidence="2" key="2">
    <citation type="journal article" date="2021" name="PeerJ">
        <title>Extensive microbial diversity within the chicken gut microbiome revealed by metagenomics and culture.</title>
        <authorList>
            <person name="Gilroy R."/>
            <person name="Ravi A."/>
            <person name="Getino M."/>
            <person name="Pursley I."/>
            <person name="Horton D.L."/>
            <person name="Alikhan N.F."/>
            <person name="Baker D."/>
            <person name="Gharbi K."/>
            <person name="Hall N."/>
            <person name="Watson M."/>
            <person name="Adriaenssens E.M."/>
            <person name="Foster-Nyarko E."/>
            <person name="Jarju S."/>
            <person name="Secka A."/>
            <person name="Antonio M."/>
            <person name="Oren A."/>
            <person name="Chaudhuri R.R."/>
            <person name="La Ragione R."/>
            <person name="Hildebrand F."/>
            <person name="Pallen M.J."/>
        </authorList>
    </citation>
    <scope>NUCLEOTIDE SEQUENCE</scope>
    <source>
        <strain evidence="2">B1-15692</strain>
    </source>
</reference>
<dbReference type="InterPro" id="IPR028098">
    <property type="entry name" value="Glyco_trans_4-like_N"/>
</dbReference>
<dbReference type="GO" id="GO:0016757">
    <property type="term" value="F:glycosyltransferase activity"/>
    <property type="evidence" value="ECO:0007669"/>
    <property type="project" value="UniProtKB-ARBA"/>
</dbReference>
<evidence type="ECO:0000313" key="2">
    <source>
        <dbReference type="EMBL" id="MBO8466733.1"/>
    </source>
</evidence>
<feature type="domain" description="Glycosyltransferase subfamily 4-like N-terminal" evidence="1">
    <location>
        <begin position="25"/>
        <end position="173"/>
    </location>
</feature>
<dbReference type="Proteomes" id="UP000823660">
    <property type="component" value="Unassembled WGS sequence"/>
</dbReference>
<gene>
    <name evidence="2" type="ORF">IAB99_03090</name>
</gene>
<organism evidence="2 3">
    <name type="scientific">Candidatus Cryptobacteroides faecipullorum</name>
    <dbReference type="NCBI Taxonomy" id="2840764"/>
    <lineage>
        <taxon>Bacteria</taxon>
        <taxon>Pseudomonadati</taxon>
        <taxon>Bacteroidota</taxon>
        <taxon>Bacteroidia</taxon>
        <taxon>Bacteroidales</taxon>
        <taxon>Candidatus Cryptobacteroides</taxon>
    </lineage>
</organism>
<protein>
    <submittedName>
        <fullName evidence="2">Glycosyltransferase</fullName>
    </submittedName>
</protein>
<proteinExistence type="predicted"/>
<dbReference type="SUPFAM" id="SSF53756">
    <property type="entry name" value="UDP-Glycosyltransferase/glycogen phosphorylase"/>
    <property type="match status" value="1"/>
</dbReference>
<dbReference type="Gene3D" id="3.40.50.2000">
    <property type="entry name" value="Glycogen Phosphorylase B"/>
    <property type="match status" value="1"/>
</dbReference>
<accession>A0A9D9I6C0</accession>
<evidence type="ECO:0000313" key="3">
    <source>
        <dbReference type="Proteomes" id="UP000823660"/>
    </source>
</evidence>
<dbReference type="EMBL" id="JADIMH010000015">
    <property type="protein sequence ID" value="MBO8466733.1"/>
    <property type="molecule type" value="Genomic_DNA"/>
</dbReference>
<sequence>MRLAFIHGYDSRNAGEWPDIAFIRSLAEAFPDCRIDVLARKGGMFRDSLAGIPNITVHEPSGIFPDKSGVIWRMLWLRKKIKSLEPDIVHIMHADGPVGNIRGNGPGLKVIVSVQNLCFLYSPAGFTWLQRHWLSGSVRRSCRISDAIMVHDSRLAAELVKYYFIPKSKIEVVDSVASAMAVYESLSGRKD</sequence>